<dbReference type="Proteomes" id="UP000194153">
    <property type="component" value="Unassembled WGS sequence"/>
</dbReference>
<feature type="transmembrane region" description="Helical" evidence="1">
    <location>
        <begin position="75"/>
        <end position="94"/>
    </location>
</feature>
<name>A0ABQ0MJF2_9BACT</name>
<protein>
    <submittedName>
        <fullName evidence="2">Uncharacterized protein</fullName>
    </submittedName>
</protein>
<sequence length="148" mass="16792">MAAMSKETVDEAIDLYLTERMQHGKQLAISHFLACLYLKQQRDDIVESMRRVRGMTRYYIDLTKVMLNPFKGPEIAWLASMINIAIYGAVLISVEEQRMLGIALLSGTLANGLYLVRSVLKKWCDLHVKLAIYDEIVQIADSELKALA</sequence>
<comment type="caution">
    <text evidence="2">The sequence shown here is derived from an EMBL/GenBank/DDBJ whole genome shotgun (WGS) entry which is preliminary data.</text>
</comment>
<reference evidence="3" key="1">
    <citation type="submission" date="2017-05" db="EMBL/GenBank/DDBJ databases">
        <title>Draft genome sequence of Geobacter pelophilus, a iron(III)-reducing bacteria.</title>
        <authorList>
            <person name="Aoyagi T."/>
            <person name="Koike H."/>
            <person name="Morita T."/>
            <person name="Sato Y."/>
            <person name="Habe H."/>
            <person name="Hori T."/>
        </authorList>
    </citation>
    <scope>NUCLEOTIDE SEQUENCE [LARGE SCALE GENOMIC DNA]</scope>
    <source>
        <strain evidence="3">Drf2</strain>
    </source>
</reference>
<accession>A0ABQ0MJF2</accession>
<feature type="transmembrane region" description="Helical" evidence="1">
    <location>
        <begin position="100"/>
        <end position="120"/>
    </location>
</feature>
<gene>
    <name evidence="2" type="ORF">GPEL0_01f2911</name>
</gene>
<organism evidence="2 3">
    <name type="scientific">Geoanaerobacter pelophilus</name>
    <dbReference type="NCBI Taxonomy" id="60036"/>
    <lineage>
        <taxon>Bacteria</taxon>
        <taxon>Pseudomonadati</taxon>
        <taxon>Thermodesulfobacteriota</taxon>
        <taxon>Desulfuromonadia</taxon>
        <taxon>Geobacterales</taxon>
        <taxon>Geobacteraceae</taxon>
        <taxon>Geoanaerobacter</taxon>
    </lineage>
</organism>
<evidence type="ECO:0000256" key="1">
    <source>
        <dbReference type="SAM" id="Phobius"/>
    </source>
</evidence>
<keyword evidence="3" id="KW-1185">Reference proteome</keyword>
<keyword evidence="1" id="KW-1133">Transmembrane helix</keyword>
<evidence type="ECO:0000313" key="3">
    <source>
        <dbReference type="Proteomes" id="UP000194153"/>
    </source>
</evidence>
<proteinExistence type="predicted"/>
<keyword evidence="1" id="KW-0472">Membrane</keyword>
<dbReference type="EMBL" id="BDQG01000001">
    <property type="protein sequence ID" value="GAW67207.1"/>
    <property type="molecule type" value="Genomic_DNA"/>
</dbReference>
<keyword evidence="1" id="KW-0812">Transmembrane</keyword>
<dbReference type="NCBIfam" id="NF045710">
    <property type="entry name" value="GSU0071_fam"/>
    <property type="match status" value="1"/>
</dbReference>
<evidence type="ECO:0000313" key="2">
    <source>
        <dbReference type="EMBL" id="GAW67207.1"/>
    </source>
</evidence>